<name>A0A5M3MTW4_CONPW</name>
<keyword evidence="3" id="KW-0285">Flavoprotein</keyword>
<evidence type="ECO:0000256" key="5">
    <source>
        <dbReference type="ARBA" id="ARBA00023002"/>
    </source>
</evidence>
<gene>
    <name evidence="8" type="ORF">CONPUDRAFT_100901</name>
</gene>
<evidence type="ECO:0000259" key="7">
    <source>
        <dbReference type="Pfam" id="PF07976"/>
    </source>
</evidence>
<proteinExistence type="inferred from homology"/>
<dbReference type="Gene3D" id="3.40.30.120">
    <property type="match status" value="1"/>
</dbReference>
<dbReference type="InterPro" id="IPR050641">
    <property type="entry name" value="RIFMO-like"/>
</dbReference>
<dbReference type="GO" id="GO:0071949">
    <property type="term" value="F:FAD binding"/>
    <property type="evidence" value="ECO:0007669"/>
    <property type="project" value="InterPro"/>
</dbReference>
<dbReference type="OMA" id="DACHKHL"/>
<dbReference type="RefSeq" id="XP_007766620.1">
    <property type="nucleotide sequence ID" value="XM_007768430.1"/>
</dbReference>
<evidence type="ECO:0000256" key="4">
    <source>
        <dbReference type="ARBA" id="ARBA00022827"/>
    </source>
</evidence>
<evidence type="ECO:0000256" key="3">
    <source>
        <dbReference type="ARBA" id="ARBA00022630"/>
    </source>
</evidence>
<organism evidence="8 9">
    <name type="scientific">Coniophora puteana (strain RWD-64-598)</name>
    <name type="common">Brown rot fungus</name>
    <dbReference type="NCBI Taxonomy" id="741705"/>
    <lineage>
        <taxon>Eukaryota</taxon>
        <taxon>Fungi</taxon>
        <taxon>Dikarya</taxon>
        <taxon>Basidiomycota</taxon>
        <taxon>Agaricomycotina</taxon>
        <taxon>Agaricomycetes</taxon>
        <taxon>Agaricomycetidae</taxon>
        <taxon>Boletales</taxon>
        <taxon>Coniophorineae</taxon>
        <taxon>Coniophoraceae</taxon>
        <taxon>Coniophora</taxon>
    </lineage>
</organism>
<dbReference type="Gene3D" id="3.50.50.60">
    <property type="entry name" value="FAD/NAD(P)-binding domain"/>
    <property type="match status" value="1"/>
</dbReference>
<keyword evidence="9" id="KW-1185">Reference proteome</keyword>
<dbReference type="Proteomes" id="UP000053558">
    <property type="component" value="Unassembled WGS sequence"/>
</dbReference>
<keyword evidence="4" id="KW-0274">FAD</keyword>
<evidence type="ECO:0000313" key="9">
    <source>
        <dbReference type="Proteomes" id="UP000053558"/>
    </source>
</evidence>
<evidence type="ECO:0000256" key="1">
    <source>
        <dbReference type="ARBA" id="ARBA00001974"/>
    </source>
</evidence>
<comment type="cofactor">
    <cofactor evidence="1">
        <name>FAD</name>
        <dbReference type="ChEBI" id="CHEBI:57692"/>
    </cofactor>
</comment>
<dbReference type="PRINTS" id="PR00420">
    <property type="entry name" value="RNGMNOXGNASE"/>
</dbReference>
<dbReference type="GO" id="GO:0016709">
    <property type="term" value="F:oxidoreductase activity, acting on paired donors, with incorporation or reduction of molecular oxygen, NAD(P)H as one donor, and incorporation of one atom of oxygen"/>
    <property type="evidence" value="ECO:0007669"/>
    <property type="project" value="UniProtKB-ARBA"/>
</dbReference>
<evidence type="ECO:0000259" key="6">
    <source>
        <dbReference type="Pfam" id="PF01494"/>
    </source>
</evidence>
<dbReference type="Gene3D" id="3.30.70.2450">
    <property type="match status" value="1"/>
</dbReference>
<comment type="similarity">
    <text evidence="2">Belongs to the PheA/TfdB FAD monooxygenase family.</text>
</comment>
<dbReference type="KEGG" id="cput:CONPUDRAFT_100901"/>
<dbReference type="InterPro" id="IPR036188">
    <property type="entry name" value="FAD/NAD-bd_sf"/>
</dbReference>
<dbReference type="Pfam" id="PF01494">
    <property type="entry name" value="FAD_binding_3"/>
    <property type="match status" value="1"/>
</dbReference>
<dbReference type="EMBL" id="JH711576">
    <property type="protein sequence ID" value="EIW82598.1"/>
    <property type="molecule type" value="Genomic_DNA"/>
</dbReference>
<dbReference type="GeneID" id="19198258"/>
<accession>A0A5M3MTW4</accession>
<reference evidence="9" key="1">
    <citation type="journal article" date="2012" name="Science">
        <title>The Paleozoic origin of enzymatic lignin decomposition reconstructed from 31 fungal genomes.</title>
        <authorList>
            <person name="Floudas D."/>
            <person name="Binder M."/>
            <person name="Riley R."/>
            <person name="Barry K."/>
            <person name="Blanchette R.A."/>
            <person name="Henrissat B."/>
            <person name="Martinez A.T."/>
            <person name="Otillar R."/>
            <person name="Spatafora J.W."/>
            <person name="Yadav J.S."/>
            <person name="Aerts A."/>
            <person name="Benoit I."/>
            <person name="Boyd A."/>
            <person name="Carlson A."/>
            <person name="Copeland A."/>
            <person name="Coutinho P.M."/>
            <person name="de Vries R.P."/>
            <person name="Ferreira P."/>
            <person name="Findley K."/>
            <person name="Foster B."/>
            <person name="Gaskell J."/>
            <person name="Glotzer D."/>
            <person name="Gorecki P."/>
            <person name="Heitman J."/>
            <person name="Hesse C."/>
            <person name="Hori C."/>
            <person name="Igarashi K."/>
            <person name="Jurgens J.A."/>
            <person name="Kallen N."/>
            <person name="Kersten P."/>
            <person name="Kohler A."/>
            <person name="Kuees U."/>
            <person name="Kumar T.K.A."/>
            <person name="Kuo A."/>
            <person name="LaButti K."/>
            <person name="Larrondo L.F."/>
            <person name="Lindquist E."/>
            <person name="Ling A."/>
            <person name="Lombard V."/>
            <person name="Lucas S."/>
            <person name="Lundell T."/>
            <person name="Martin R."/>
            <person name="McLaughlin D.J."/>
            <person name="Morgenstern I."/>
            <person name="Morin E."/>
            <person name="Murat C."/>
            <person name="Nagy L.G."/>
            <person name="Nolan M."/>
            <person name="Ohm R.A."/>
            <person name="Patyshakuliyeva A."/>
            <person name="Rokas A."/>
            <person name="Ruiz-Duenas F.J."/>
            <person name="Sabat G."/>
            <person name="Salamov A."/>
            <person name="Samejima M."/>
            <person name="Schmutz J."/>
            <person name="Slot J.C."/>
            <person name="St John F."/>
            <person name="Stenlid J."/>
            <person name="Sun H."/>
            <person name="Sun S."/>
            <person name="Syed K."/>
            <person name="Tsang A."/>
            <person name="Wiebenga A."/>
            <person name="Young D."/>
            <person name="Pisabarro A."/>
            <person name="Eastwood D.C."/>
            <person name="Martin F."/>
            <person name="Cullen D."/>
            <person name="Grigoriev I.V."/>
            <person name="Hibbett D.S."/>
        </authorList>
    </citation>
    <scope>NUCLEOTIDE SEQUENCE [LARGE SCALE GENOMIC DNA]</scope>
    <source>
        <strain evidence="9">RWD-64-598 SS2</strain>
    </source>
</reference>
<dbReference type="SUPFAM" id="SSF52833">
    <property type="entry name" value="Thioredoxin-like"/>
    <property type="match status" value="1"/>
</dbReference>
<dbReference type="InterPro" id="IPR036249">
    <property type="entry name" value="Thioredoxin-like_sf"/>
</dbReference>
<dbReference type="OrthoDB" id="2690153at2759"/>
<protein>
    <submittedName>
        <fullName evidence="8">Uncharacterized protein</fullName>
    </submittedName>
</protein>
<dbReference type="PANTHER" id="PTHR43004:SF19">
    <property type="entry name" value="BINDING MONOOXYGENASE, PUTATIVE (JCVI)-RELATED"/>
    <property type="match status" value="1"/>
</dbReference>
<keyword evidence="5" id="KW-0560">Oxidoreductase</keyword>
<dbReference type="InterPro" id="IPR002938">
    <property type="entry name" value="FAD-bd"/>
</dbReference>
<dbReference type="PANTHER" id="PTHR43004">
    <property type="entry name" value="TRK SYSTEM POTASSIUM UPTAKE PROTEIN"/>
    <property type="match status" value="1"/>
</dbReference>
<dbReference type="InterPro" id="IPR012941">
    <property type="entry name" value="Phe_hydrox_C_dim_dom"/>
</dbReference>
<evidence type="ECO:0000313" key="8">
    <source>
        <dbReference type="EMBL" id="EIW82598.1"/>
    </source>
</evidence>
<sequence>MSSSTLPVLISGAGPTGLFAALILLRNGISVRVVDKLPRQHPGSRGPGLQPRTYELFHQAGLHEIHRESRFLAPMRMYKPGTLETERDIVMVQPRTSTPHFPYADALLLGQHRSERIMMEHIAEYGVHVEYNTGLGSFEQDKDGVTVHLAKKDGDQEVSETIRAQYLIGADGARSVVRKQLGCTFLGDTRSDVRMITGDIRLAGEGLDREYWHSFGDASVSRVLLRPEHTIGDNEDGYQLIIRGEGVDFAKVIAGGQQAVYDLIQEHVPTKVEFRELIWFGEFMPNIRMADKFGEGRVFIAGDAAHCHSPTGGQGLNSSVQDAFNLAWKLALVFKRLSPPTLLYTYNTERIPIIAEMLNITTAILNLSAVNNDRGFQRPDSLRMLGVNYRSSSIVYDELSPPESRAPVPAYGDAIEGDAPLIAGDRAPDAPGMRDVHDQGTEWRMFDIFKPTRHTVLVFAPWVEEARPVLAALAEKEPWKDAVRPVVVIPASATVSAKLDGVLMLRDAEGYAYSGFRVVDGETRVVVVRPDGYVGAVVRGVEGMERYFKDIFL</sequence>
<feature type="domain" description="Phenol hydroxylase-like C-terminal dimerisation" evidence="7">
    <location>
        <begin position="508"/>
        <end position="552"/>
    </location>
</feature>
<feature type="domain" description="FAD-binding" evidence="6">
    <location>
        <begin position="6"/>
        <end position="358"/>
    </location>
</feature>
<dbReference type="AlphaFoldDB" id="A0A5M3MTW4"/>
<dbReference type="Pfam" id="PF07976">
    <property type="entry name" value="Phe_hydrox_dim"/>
    <property type="match status" value="1"/>
</dbReference>
<evidence type="ECO:0000256" key="2">
    <source>
        <dbReference type="ARBA" id="ARBA00007801"/>
    </source>
</evidence>
<comment type="caution">
    <text evidence="8">The sequence shown here is derived from an EMBL/GenBank/DDBJ whole genome shotgun (WGS) entry which is preliminary data.</text>
</comment>
<dbReference type="SUPFAM" id="SSF51905">
    <property type="entry name" value="FAD/NAD(P)-binding domain"/>
    <property type="match status" value="1"/>
</dbReference>